<feature type="region of interest" description="Disordered" evidence="1">
    <location>
        <begin position="129"/>
        <end position="200"/>
    </location>
</feature>
<evidence type="ECO:0000313" key="3">
    <source>
        <dbReference type="Proteomes" id="UP000694050"/>
    </source>
</evidence>
<evidence type="ECO:0000256" key="1">
    <source>
        <dbReference type="SAM" id="MobiDB-lite"/>
    </source>
</evidence>
<reference evidence="2" key="1">
    <citation type="submission" date="2021-04" db="EMBL/GenBank/DDBJ databases">
        <title>First draft genome resource for Brassicaceae pathogens Fusarium oxysporum f. sp. raphani and Fusarium oxysporum f. sp. rapae.</title>
        <authorList>
            <person name="Asai S."/>
        </authorList>
    </citation>
    <scope>NUCLEOTIDE SEQUENCE</scope>
    <source>
        <strain evidence="2">Tf1208</strain>
    </source>
</reference>
<gene>
    <name evidence="2" type="ORF">Forpe1208_v003183</name>
</gene>
<protein>
    <submittedName>
        <fullName evidence="2">Uncharacterized protein</fullName>
    </submittedName>
</protein>
<evidence type="ECO:0000313" key="2">
    <source>
        <dbReference type="EMBL" id="KAG7419699.1"/>
    </source>
</evidence>
<name>A0A8J5PAU0_FUSOX</name>
<sequence>MDEDHRSRLNTSPYWSIKMISYPPPKHHPVNRFKLARSIIEKNLALLDPEDFLSQALRYYQNYLQHKELRVDMNQLLTKNNLLRFTAGNWLEELLGTNGKQAMESSSMDDHGSEKQLTTEIEMATGMEIDLPESETDQTSFVEMPSEARSEPQDPTQAARKRRLDDDYDTDESSRQGNKRVRVSQESHQRGIKRGFSAIS</sequence>
<dbReference type="AlphaFoldDB" id="A0A8J5PAU0"/>
<proteinExistence type="predicted"/>
<dbReference type="Proteomes" id="UP000694050">
    <property type="component" value="Unassembled WGS sequence"/>
</dbReference>
<dbReference type="EMBL" id="JAELUQ010000002">
    <property type="protein sequence ID" value="KAG7419699.1"/>
    <property type="molecule type" value="Genomic_DNA"/>
</dbReference>
<organism evidence="2 3">
    <name type="scientific">Fusarium oxysporum f. sp. rapae</name>
    <dbReference type="NCBI Taxonomy" id="485398"/>
    <lineage>
        <taxon>Eukaryota</taxon>
        <taxon>Fungi</taxon>
        <taxon>Dikarya</taxon>
        <taxon>Ascomycota</taxon>
        <taxon>Pezizomycotina</taxon>
        <taxon>Sordariomycetes</taxon>
        <taxon>Hypocreomycetidae</taxon>
        <taxon>Hypocreales</taxon>
        <taxon>Nectriaceae</taxon>
        <taxon>Fusarium</taxon>
        <taxon>Fusarium oxysporum species complex</taxon>
    </lineage>
</organism>
<comment type="caution">
    <text evidence="2">The sequence shown here is derived from an EMBL/GenBank/DDBJ whole genome shotgun (WGS) entry which is preliminary data.</text>
</comment>
<accession>A0A8J5PAU0</accession>